<proteinExistence type="predicted"/>
<dbReference type="InterPro" id="IPR023214">
    <property type="entry name" value="HAD_sf"/>
</dbReference>
<dbReference type="InterPro" id="IPR036412">
    <property type="entry name" value="HAD-like_sf"/>
</dbReference>
<dbReference type="SUPFAM" id="SSF56784">
    <property type="entry name" value="HAD-like"/>
    <property type="match status" value="1"/>
</dbReference>
<gene>
    <name evidence="1" type="ORF">I8D64_02410</name>
</gene>
<accession>A0ABS1B6I0</accession>
<comment type="caution">
    <text evidence="1">The sequence shown here is derived from an EMBL/GenBank/DDBJ whole genome shotgun (WGS) entry which is preliminary data.</text>
</comment>
<protein>
    <submittedName>
        <fullName evidence="1">Haloacid dehalogenase</fullName>
    </submittedName>
</protein>
<organism evidence="1 2">
    <name type="scientific">Brachybacterium halotolerans</name>
    <dbReference type="NCBI Taxonomy" id="2795215"/>
    <lineage>
        <taxon>Bacteria</taxon>
        <taxon>Bacillati</taxon>
        <taxon>Actinomycetota</taxon>
        <taxon>Actinomycetes</taxon>
        <taxon>Micrococcales</taxon>
        <taxon>Dermabacteraceae</taxon>
        <taxon>Brachybacterium</taxon>
    </lineage>
</organism>
<dbReference type="RefSeq" id="WP_200500888.1">
    <property type="nucleotide sequence ID" value="NZ_JAEDAJ010000001.1"/>
</dbReference>
<dbReference type="Proteomes" id="UP000612352">
    <property type="component" value="Unassembled WGS sequence"/>
</dbReference>
<reference evidence="1 2" key="1">
    <citation type="submission" date="2020-12" db="EMBL/GenBank/DDBJ databases">
        <title>Brachybacterium sp. MASK1Z-5, whole genome shotgun sequence.</title>
        <authorList>
            <person name="Tuo L."/>
        </authorList>
    </citation>
    <scope>NUCLEOTIDE SEQUENCE [LARGE SCALE GENOMIC DNA]</scope>
    <source>
        <strain evidence="1 2">MASK1Z-5</strain>
    </source>
</reference>
<sequence>MLDALADYRALLAEDDVRVAVSDLDGVLRVFDTTPWAALDEQLGLPRGSAFRAVLRDPLLEDVTRGRATHEAWRESILSTLRDQGVPAARARRAIGTWADDRGRLDTDVLDLLGSAQREGIEVFVLTNGTDRVREELEELLAHEDPAVPTPRRFGDLLDPHGERVLNTAELGEAKPDPAAFALAHARIERVLGRAVPRCCVAFLDDSASHTEGAEEFGWRAVRLHRA</sequence>
<dbReference type="EMBL" id="JAEDAJ010000001">
    <property type="protein sequence ID" value="MBK0330256.1"/>
    <property type="molecule type" value="Genomic_DNA"/>
</dbReference>
<keyword evidence="2" id="KW-1185">Reference proteome</keyword>
<name>A0ABS1B6I0_9MICO</name>
<evidence type="ECO:0000313" key="1">
    <source>
        <dbReference type="EMBL" id="MBK0330256.1"/>
    </source>
</evidence>
<dbReference type="Gene3D" id="3.40.50.1000">
    <property type="entry name" value="HAD superfamily/HAD-like"/>
    <property type="match status" value="1"/>
</dbReference>
<evidence type="ECO:0000313" key="2">
    <source>
        <dbReference type="Proteomes" id="UP000612352"/>
    </source>
</evidence>
<dbReference type="Pfam" id="PF00702">
    <property type="entry name" value="Hydrolase"/>
    <property type="match status" value="1"/>
</dbReference>